<accession>A0A9W6TZP2</accession>
<gene>
    <name evidence="2" type="ORF">Plil01_000926900</name>
</gene>
<keyword evidence="3" id="KW-1185">Reference proteome</keyword>
<dbReference type="AlphaFoldDB" id="A0A9W6TZP2"/>
<reference evidence="2" key="1">
    <citation type="submission" date="2023-04" db="EMBL/GenBank/DDBJ databases">
        <title>Phytophthora lilii NBRC 32176.</title>
        <authorList>
            <person name="Ichikawa N."/>
            <person name="Sato H."/>
            <person name="Tonouchi N."/>
        </authorList>
    </citation>
    <scope>NUCLEOTIDE SEQUENCE</scope>
    <source>
        <strain evidence="2">NBRC 32176</strain>
    </source>
</reference>
<proteinExistence type="predicted"/>
<sequence>MQRDVSNHENFLKSQWQITSFIIGIIVKSTISAPSTVQFKVKNDRRPTQTTMVPTVTKKKVLKALGRSRKRSSTIDTALRALALLQTSAHNVDDSLRRTIIAGIMSKQSHDRERKASYRKQQREVEAVLQHDIQALKNEISVLERRCWNPDTFRKRKATDYIQHFLYFLSNPDLNCAAVTIFLQTNLAPDVMHDAGYGVQRLLLNWRLLSLCFDDIHVEIDDMKTVASNVLVISTTTSVTISEDTLFHAFPHLNCSSGEVTLLAKKLLGQRIDICGSMCFVWGNMSDRNSGLERASIRNIINFTDFHDDLRAPSFGWSEYCGGQFDLTRRADTEPRRFSGAAAAFSGSLEDLYHVFRGAFAPDL</sequence>
<organism evidence="2 3">
    <name type="scientific">Phytophthora lilii</name>
    <dbReference type="NCBI Taxonomy" id="2077276"/>
    <lineage>
        <taxon>Eukaryota</taxon>
        <taxon>Sar</taxon>
        <taxon>Stramenopiles</taxon>
        <taxon>Oomycota</taxon>
        <taxon>Peronosporomycetes</taxon>
        <taxon>Peronosporales</taxon>
        <taxon>Peronosporaceae</taxon>
        <taxon>Phytophthora</taxon>
    </lineage>
</organism>
<evidence type="ECO:0000313" key="3">
    <source>
        <dbReference type="Proteomes" id="UP001165083"/>
    </source>
</evidence>
<comment type="caution">
    <text evidence="2">The sequence shown here is derived from an EMBL/GenBank/DDBJ whole genome shotgun (WGS) entry which is preliminary data.</text>
</comment>
<evidence type="ECO:0000313" key="2">
    <source>
        <dbReference type="EMBL" id="GMF23077.1"/>
    </source>
</evidence>
<keyword evidence="1" id="KW-0175">Coiled coil</keyword>
<feature type="coiled-coil region" evidence="1">
    <location>
        <begin position="119"/>
        <end position="146"/>
    </location>
</feature>
<dbReference type="EMBL" id="BSXW01000462">
    <property type="protein sequence ID" value="GMF23077.1"/>
    <property type="molecule type" value="Genomic_DNA"/>
</dbReference>
<dbReference type="Proteomes" id="UP001165083">
    <property type="component" value="Unassembled WGS sequence"/>
</dbReference>
<protein>
    <submittedName>
        <fullName evidence="2">Unnamed protein product</fullName>
    </submittedName>
</protein>
<evidence type="ECO:0000256" key="1">
    <source>
        <dbReference type="SAM" id="Coils"/>
    </source>
</evidence>
<name>A0A9W6TZP2_9STRA</name>